<dbReference type="CDD" id="cd03114">
    <property type="entry name" value="MMAA-like"/>
    <property type="match status" value="1"/>
</dbReference>
<comment type="similarity">
    <text evidence="1">Belongs to the SIMIBI class G3E GTPase family. ArgK/MeaB subfamily.</text>
</comment>
<name>A0A936F181_9BACT</name>
<accession>A0A936F181</accession>
<evidence type="ECO:0000256" key="4">
    <source>
        <dbReference type="ARBA" id="ARBA00023134"/>
    </source>
</evidence>
<evidence type="ECO:0000313" key="7">
    <source>
        <dbReference type="EMBL" id="MBK8572003.1"/>
    </source>
</evidence>
<dbReference type="InterPro" id="IPR005129">
    <property type="entry name" value="GTPase_ArgK"/>
</dbReference>
<evidence type="ECO:0000256" key="2">
    <source>
        <dbReference type="ARBA" id="ARBA00022741"/>
    </source>
</evidence>
<dbReference type="SMART" id="SM00382">
    <property type="entry name" value="AAA"/>
    <property type="match status" value="1"/>
</dbReference>
<organism evidence="7 8">
    <name type="scientific">Candidatus Geothrix odensensis</name>
    <dbReference type="NCBI Taxonomy" id="2954440"/>
    <lineage>
        <taxon>Bacteria</taxon>
        <taxon>Pseudomonadati</taxon>
        <taxon>Acidobacteriota</taxon>
        <taxon>Holophagae</taxon>
        <taxon>Holophagales</taxon>
        <taxon>Holophagaceae</taxon>
        <taxon>Geothrix</taxon>
    </lineage>
</organism>
<keyword evidence="3" id="KW-0378">Hydrolase</keyword>
<dbReference type="SUPFAM" id="SSF52540">
    <property type="entry name" value="P-loop containing nucleoside triphosphate hydrolases"/>
    <property type="match status" value="1"/>
</dbReference>
<dbReference type="PANTHER" id="PTHR43087">
    <property type="entry name" value="LYSINE/ARGININE/ORNITHINE TRANSPORT SYSTEM KINASE"/>
    <property type="match status" value="1"/>
</dbReference>
<reference evidence="7 8" key="1">
    <citation type="submission" date="2020-10" db="EMBL/GenBank/DDBJ databases">
        <title>Connecting structure to function with the recovery of over 1000 high-quality activated sludge metagenome-assembled genomes encoding full-length rRNA genes using long-read sequencing.</title>
        <authorList>
            <person name="Singleton C.M."/>
            <person name="Petriglieri F."/>
            <person name="Kristensen J.M."/>
            <person name="Kirkegaard R.H."/>
            <person name="Michaelsen T.Y."/>
            <person name="Andersen M.H."/>
            <person name="Karst S.M."/>
            <person name="Dueholm M.S."/>
            <person name="Nielsen P.H."/>
            <person name="Albertsen M."/>
        </authorList>
    </citation>
    <scope>NUCLEOTIDE SEQUENCE [LARGE SCALE GENOMIC DNA]</scope>
    <source>
        <strain evidence="7">OdNE_18-Q3-R46-58_MAXAC.008</strain>
    </source>
</reference>
<keyword evidence="2" id="KW-0547">Nucleotide-binding</keyword>
<dbReference type="PANTHER" id="PTHR43087:SF1">
    <property type="entry name" value="LAO_AO TRANSPORT SYSTEM ATPASE"/>
    <property type="match status" value="1"/>
</dbReference>
<gene>
    <name evidence="7" type="primary">meaB</name>
    <name evidence="7" type="ORF">IPN91_05015</name>
</gene>
<dbReference type="GO" id="GO:0005525">
    <property type="term" value="F:GTP binding"/>
    <property type="evidence" value="ECO:0007669"/>
    <property type="project" value="UniProtKB-KW"/>
</dbReference>
<dbReference type="InterPro" id="IPR052040">
    <property type="entry name" value="GTPase/Isobutyryl-CoA_mutase"/>
</dbReference>
<keyword evidence="4" id="KW-0342">GTP-binding</keyword>
<evidence type="ECO:0000256" key="1">
    <source>
        <dbReference type="ARBA" id="ARBA00009625"/>
    </source>
</evidence>
<dbReference type="NCBIfam" id="TIGR00750">
    <property type="entry name" value="lao"/>
    <property type="match status" value="1"/>
</dbReference>
<dbReference type="Pfam" id="PF03308">
    <property type="entry name" value="MeaB"/>
    <property type="match status" value="1"/>
</dbReference>
<keyword evidence="5" id="KW-0143">Chaperone</keyword>
<sequence length="312" mass="33176">MPLPPDLLEPLRRGEHRALGRAISWMENGHPGARELMARIWPHLGRAAVIGITGSPGAGKSTLTDQLARALRAQGQKVGILAVDPTSPFSGGAILGDRIRMQRIAADPGIFIRSMATRGALGGLARATQDAIDLLDAAGFDTVLVETVGVGQDEVDVVACVQTCCVVLVPGMGDEIQAIKAGIMEVADLFVINKADREGADQVEREIEAMKSLAMSQGWDPPVLRTVAQQGEGVSELLAQVGEHGHWLRAHGGLARKARERARLRFESLLAEEAVRRAKAQAGPDRVEAALRGIADHTLDPYTAVRGILGEA</sequence>
<evidence type="ECO:0000259" key="6">
    <source>
        <dbReference type="SMART" id="SM00382"/>
    </source>
</evidence>
<dbReference type="AlphaFoldDB" id="A0A936F181"/>
<evidence type="ECO:0000256" key="3">
    <source>
        <dbReference type="ARBA" id="ARBA00022801"/>
    </source>
</evidence>
<dbReference type="Gene3D" id="3.40.50.300">
    <property type="entry name" value="P-loop containing nucleotide triphosphate hydrolases"/>
    <property type="match status" value="1"/>
</dbReference>
<dbReference type="Proteomes" id="UP000709959">
    <property type="component" value="Unassembled WGS sequence"/>
</dbReference>
<dbReference type="InterPro" id="IPR003593">
    <property type="entry name" value="AAA+_ATPase"/>
</dbReference>
<proteinExistence type="inferred from homology"/>
<evidence type="ECO:0000313" key="8">
    <source>
        <dbReference type="Proteomes" id="UP000709959"/>
    </source>
</evidence>
<dbReference type="EMBL" id="JADKCH010000002">
    <property type="protein sequence ID" value="MBK8572003.1"/>
    <property type="molecule type" value="Genomic_DNA"/>
</dbReference>
<dbReference type="GO" id="GO:0003924">
    <property type="term" value="F:GTPase activity"/>
    <property type="evidence" value="ECO:0007669"/>
    <property type="project" value="InterPro"/>
</dbReference>
<dbReference type="InterPro" id="IPR027417">
    <property type="entry name" value="P-loop_NTPase"/>
</dbReference>
<feature type="domain" description="AAA+ ATPase" evidence="6">
    <location>
        <begin position="46"/>
        <end position="190"/>
    </location>
</feature>
<comment type="caution">
    <text evidence="7">The sequence shown here is derived from an EMBL/GenBank/DDBJ whole genome shotgun (WGS) entry which is preliminary data.</text>
</comment>
<evidence type="ECO:0000256" key="5">
    <source>
        <dbReference type="ARBA" id="ARBA00023186"/>
    </source>
</evidence>
<protein>
    <submittedName>
        <fullName evidence="7">Methylmalonyl Co-A mutase-associated GTPase MeaB</fullName>
    </submittedName>
</protein>